<protein>
    <submittedName>
        <fullName evidence="1">Uncharacterized protein</fullName>
    </submittedName>
</protein>
<proteinExistence type="predicted"/>
<name>V6M041_9EUKA</name>
<sequence>MKNPESYLKLHPEIKTLITIFTQECIYFQPQSIQEFGKQFFKNQEIQSFVAQNFGFQTSDAHVSSQMNLQLKQTLESQRLKTKNIEASHMNEMIEEFANVSSNSVKTDSFRNTRVSAQIQIQPIRCNSVKNVPNQEKITGNSSQQIMKNIYKHSQNRNPQCQSEIAQNIIQFQDDIQIDQVNTDEYNHNSLEYGNNQNQQYNDINTQVYDEQHSNNQKIKELNNTVIDEDEHPQVDIHESFSNDQVLPEDIAPIVSITQQMRMTDAKVKMNQLSEFAHKAFSFARLKDLGNVFLIQSPLKDQFMNFTQLASMATFSTAFPRALRIAPGNNLDYRQYNEFTFLFSPHIHGVSYLELLSGVEKLQSYISTIFVCTNIQESLNLNTSVEMRYFEGLGKNIRYLSSKYNMFNKHFYKYLPVLVKGNYKSQQVEDFCVIFVSFVPPVYYEREIILSDNLQEMEGDEEQLRKVNKLQIFEEKQSVDILPLNCKFYESIFIETQEMLRELGIKMDKNIKFVYLTSQRLTNFDQKSYRIQKEFFDMNMKYDNPNTEFYFDNIINSMDNRESQNYEESKIQQLQLHNIRNFKNQMIQMISFKNMVIADESLLTNSINQIDVKDVKYMEPLMIFIDQCLKLSSGCGMVQDQIQITSFKLFNSHFIRRLNLNIIHDASLVYITNVLKNQIISRYKSQLVPLNRIVNKISQLCFCFSHKTLVGHGPLFDCVDIQHGLDCKVKCQCTRKDINSSIIYVDQISEENIKQFLPGCADEKLGKLFMCQIPLRVLLKSFIYHYTNNVFGSIFNHTGPSFIYYTGIGLNYNSEQPEKSYLFDQYAYKADILRQFQYQNIDGNLLSNIFLHKEKYSTPSNKSAELARLTTEQLDEHIFLILDNGCFEPCGIVQTIKRYTTVVFDRLGHLSEVLKEQISDGVSAQIDLDQCFPACLVSDFNSVQHLLLQQRLDK</sequence>
<dbReference type="VEuPathDB" id="GiardiaDB:SS50377_20035"/>
<evidence type="ECO:0000313" key="1">
    <source>
        <dbReference type="EMBL" id="EST49396.1"/>
    </source>
</evidence>
<accession>V6M041</accession>
<dbReference type="AlphaFoldDB" id="V6M041"/>
<dbReference type="EMBL" id="KI545952">
    <property type="protein sequence ID" value="EST49396.1"/>
    <property type="molecule type" value="Genomic_DNA"/>
</dbReference>
<reference evidence="1" key="1">
    <citation type="journal article" date="2014" name="PLoS Genet.">
        <title>The Genome of Spironucleus salmonicida Highlights a Fish Pathogen Adapted to Fluctuating Environments.</title>
        <authorList>
            <person name="Xu F."/>
            <person name="Jerlstrom-Hultqvist J."/>
            <person name="Einarsson E."/>
            <person name="Astvaldsson A."/>
            <person name="Svard S.G."/>
            <person name="Andersson J.O."/>
        </authorList>
    </citation>
    <scope>NUCLEOTIDE SEQUENCE</scope>
</reference>
<organism evidence="1">
    <name type="scientific">Spironucleus salmonicida</name>
    <dbReference type="NCBI Taxonomy" id="348837"/>
    <lineage>
        <taxon>Eukaryota</taxon>
        <taxon>Metamonada</taxon>
        <taxon>Diplomonadida</taxon>
        <taxon>Hexamitidae</taxon>
        <taxon>Hexamitinae</taxon>
        <taxon>Spironucleus</taxon>
    </lineage>
</organism>
<gene>
    <name evidence="1" type="ORF">SS50377_10321</name>
</gene>